<dbReference type="GO" id="GO:0004842">
    <property type="term" value="F:ubiquitin-protein transferase activity"/>
    <property type="evidence" value="ECO:0007669"/>
    <property type="project" value="EnsemblFungi"/>
</dbReference>
<evidence type="ECO:0000256" key="2">
    <source>
        <dbReference type="PROSITE-ProRule" id="PRU00330"/>
    </source>
</evidence>
<dbReference type="Pfam" id="PF10557">
    <property type="entry name" value="Cullin_Nedd8"/>
    <property type="match status" value="1"/>
</dbReference>
<reference evidence="5 6" key="1">
    <citation type="journal article" date="2011" name="Proc. Natl. Acad. Sci. U.S.A.">
        <title>Evolutionary erosion of yeast sex chromosomes by mating-type switching accidents.</title>
        <authorList>
            <person name="Gordon J.L."/>
            <person name="Armisen D."/>
            <person name="Proux-Wera E."/>
            <person name="Oheigeartaigh S.S."/>
            <person name="Byrne K.P."/>
            <person name="Wolfe K.H."/>
        </authorList>
    </citation>
    <scope>NUCLEOTIDE SEQUENCE [LARGE SCALE GENOMIC DNA]</scope>
    <source>
        <strain evidence="6">ATCC 10597 / BCRC 20456 / CBS 421 / NBRC 0211 / NRRL Y-12639</strain>
    </source>
</reference>
<feature type="domain" description="Cullin family profile" evidence="4">
    <location>
        <begin position="397"/>
        <end position="629"/>
    </location>
</feature>
<sequence>MSNLIRPKIRIPQRTLGQPNFNFNELWEKITYAIDKIYERDTHDLSFEVLYQSVYIIVLNRKSKDLYDKLTEYITLKIKSSFQCEEWSASSDNDGSVFLSFISNLWTEQCRCFKLVSDIMLYLDKIYCKPNRILSVYDQCLELFKLHILIPNSDTLNRAMLSTINSSRESNTEVSPLASIWSSIVAMMQTVMAEGKYTYFDTYFEPFLLKETEEFYQNLIDVDQFSPLDCLEMVKSLKESEYKRDLTFLDTDSTSKITSVLEEVLIWDKIGKIIIVLTHQALKNDDIHLLQELFDLSLDTNYKNNVLTSVKSYIFEDLSAIHYNESLRKKSLMAISWVNSILQKYDYYETLLKTIDFGITTTQSEEENGNKDVDPHDLNKNILDEQFSLYLSKSGKQSAESVCFYIDTKLKSTSDRSKISNAKKDVDNCVKLFKLLSEKDIFENVYRQQLSRRLLHQKSSIELERWCVRKVKEEMGVFFTSKLDGMLRDMSKSMELSKAFAAGYSDTLGDINFVPQILTITSWPFQNFTDEELAKNEVILPSKLEQIKLDFELFYQKKYNERNLKWANPLSLVEIGHQFNKTYHELSMSMITAVIFLLFEEHSQLTIEMIEEKTNITRDELLRQLLSMVLSPKSRILSKKPMSKSISSSDIFSINESFSAPTLKVKVLTASAVVPNPTGTSTPMGTRISDISEDSMTSNGLSIKRERLVQINASIVRMLKPERTLTRNKLFEKVKSNLKDRFTLIQEDFTTSVNDLIEREYLQRDIEDSSILHYIT</sequence>
<dbReference type="Pfam" id="PF26557">
    <property type="entry name" value="Cullin_AB"/>
    <property type="match status" value="1"/>
</dbReference>
<dbReference type="GeneID" id="11497890"/>
<dbReference type="PROSITE" id="PS50069">
    <property type="entry name" value="CULLIN_2"/>
    <property type="match status" value="1"/>
</dbReference>
<protein>
    <recommendedName>
        <fullName evidence="4">Cullin family profile domain-containing protein</fullName>
    </recommendedName>
</protein>
<dbReference type="OrthoDB" id="27073at2759"/>
<dbReference type="GO" id="GO:0009411">
    <property type="term" value="P:response to UV"/>
    <property type="evidence" value="ECO:0007669"/>
    <property type="project" value="EnsemblFungi"/>
</dbReference>
<dbReference type="InterPro" id="IPR001373">
    <property type="entry name" value="Cullin_N"/>
</dbReference>
<dbReference type="Proteomes" id="UP000000689">
    <property type="component" value="Chromosome 11"/>
</dbReference>
<dbReference type="STRING" id="1071378.G0WI34"/>
<evidence type="ECO:0000313" key="5">
    <source>
        <dbReference type="EMBL" id="CCD27445.1"/>
    </source>
</evidence>
<organism evidence="5 6">
    <name type="scientific">Naumovozyma dairenensis (strain ATCC 10597 / BCRC 20456 / CBS 421 / NBRC 0211 / NRRL Y-12639)</name>
    <name type="common">Saccharomyces dairenensis</name>
    <dbReference type="NCBI Taxonomy" id="1071378"/>
    <lineage>
        <taxon>Eukaryota</taxon>
        <taxon>Fungi</taxon>
        <taxon>Dikarya</taxon>
        <taxon>Ascomycota</taxon>
        <taxon>Saccharomycotina</taxon>
        <taxon>Saccharomycetes</taxon>
        <taxon>Saccharomycetales</taxon>
        <taxon>Saccharomycetaceae</taxon>
        <taxon>Naumovozyma</taxon>
    </lineage>
</organism>
<dbReference type="Pfam" id="PF00888">
    <property type="entry name" value="Cullin"/>
    <property type="match status" value="1"/>
</dbReference>
<dbReference type="HOGENOM" id="CLU_004747_7_1_1"/>
<dbReference type="InterPro" id="IPR059120">
    <property type="entry name" value="Cullin-like_AB"/>
</dbReference>
<dbReference type="KEGG" id="ndi:NDAI_0K02540"/>
<name>G0WI34_NAUDC</name>
<keyword evidence="6" id="KW-1185">Reference proteome</keyword>
<dbReference type="AlphaFoldDB" id="G0WI34"/>
<gene>
    <name evidence="5" type="primary">NDAI0K02540</name>
    <name evidence="5" type="ordered locus">NDAI_0K02540</name>
</gene>
<evidence type="ECO:0000313" key="6">
    <source>
        <dbReference type="Proteomes" id="UP000000689"/>
    </source>
</evidence>
<dbReference type="GO" id="GO:0031463">
    <property type="term" value="C:Cul3-RING ubiquitin ligase complex"/>
    <property type="evidence" value="ECO:0007669"/>
    <property type="project" value="EnsemblFungi"/>
</dbReference>
<evidence type="ECO:0000256" key="1">
    <source>
        <dbReference type="ARBA" id="ARBA00006019"/>
    </source>
</evidence>
<dbReference type="GO" id="GO:0031625">
    <property type="term" value="F:ubiquitin protein ligase binding"/>
    <property type="evidence" value="ECO:0007669"/>
    <property type="project" value="InterPro"/>
</dbReference>
<comment type="similarity">
    <text evidence="1 2 3">Belongs to the cullin family.</text>
</comment>
<evidence type="ECO:0000256" key="3">
    <source>
        <dbReference type="RuleBase" id="RU003829"/>
    </source>
</evidence>
<proteinExistence type="inferred from homology"/>
<dbReference type="InterPro" id="IPR045093">
    <property type="entry name" value="Cullin"/>
</dbReference>
<evidence type="ECO:0000259" key="4">
    <source>
        <dbReference type="PROSITE" id="PS50069"/>
    </source>
</evidence>
<dbReference type="Gene3D" id="1.20.1310.10">
    <property type="entry name" value="Cullin Repeats"/>
    <property type="match status" value="3"/>
</dbReference>
<dbReference type="SUPFAM" id="SSF75632">
    <property type="entry name" value="Cullin homology domain"/>
    <property type="match status" value="1"/>
</dbReference>
<dbReference type="PANTHER" id="PTHR11932">
    <property type="entry name" value="CULLIN"/>
    <property type="match status" value="1"/>
</dbReference>
<dbReference type="InterPro" id="IPR019559">
    <property type="entry name" value="Cullin_neddylation_domain"/>
</dbReference>
<dbReference type="eggNOG" id="KOG2166">
    <property type="taxonomic scope" value="Eukaryota"/>
</dbReference>
<dbReference type="Gene3D" id="3.30.230.130">
    <property type="entry name" value="Cullin, Chain C, Domain 2"/>
    <property type="match status" value="1"/>
</dbReference>
<dbReference type="InterPro" id="IPR036388">
    <property type="entry name" value="WH-like_DNA-bd_sf"/>
</dbReference>
<dbReference type="EMBL" id="HE580277">
    <property type="protein sequence ID" value="CCD27445.1"/>
    <property type="molecule type" value="Genomic_DNA"/>
</dbReference>
<dbReference type="InterPro" id="IPR016158">
    <property type="entry name" value="Cullin_homology"/>
</dbReference>
<dbReference type="InterPro" id="IPR016159">
    <property type="entry name" value="Cullin_repeat-like_dom_sf"/>
</dbReference>
<accession>G0WI34</accession>
<dbReference type="SUPFAM" id="SSF46785">
    <property type="entry name" value="Winged helix' DNA-binding domain"/>
    <property type="match status" value="1"/>
</dbReference>
<dbReference type="SMART" id="SM00884">
    <property type="entry name" value="Cullin_Nedd8"/>
    <property type="match status" value="1"/>
</dbReference>
<dbReference type="InterPro" id="IPR036390">
    <property type="entry name" value="WH_DNA-bd_sf"/>
</dbReference>
<dbReference type="GO" id="GO:0006511">
    <property type="term" value="P:ubiquitin-dependent protein catabolic process"/>
    <property type="evidence" value="ECO:0007669"/>
    <property type="project" value="EnsemblFungi"/>
</dbReference>
<dbReference type="SUPFAM" id="SSF74788">
    <property type="entry name" value="Cullin repeat-like"/>
    <property type="match status" value="1"/>
</dbReference>
<dbReference type="OMA" id="KCINLMK"/>
<dbReference type="Gene3D" id="1.10.10.10">
    <property type="entry name" value="Winged helix-like DNA-binding domain superfamily/Winged helix DNA-binding domain"/>
    <property type="match status" value="1"/>
</dbReference>
<dbReference type="FunFam" id="1.20.1310.10:FF:000055">
    <property type="entry name" value="Cullin family protein"/>
    <property type="match status" value="1"/>
</dbReference>
<dbReference type="RefSeq" id="XP_003672688.1">
    <property type="nucleotide sequence ID" value="XM_003672640.1"/>
</dbReference>
<dbReference type="SMART" id="SM00182">
    <property type="entry name" value="CULLIN"/>
    <property type="match status" value="1"/>
</dbReference>
<dbReference type="InterPro" id="IPR036317">
    <property type="entry name" value="Cullin_homology_sf"/>
</dbReference>